<accession>A0ABX3IJA9</accession>
<dbReference type="Proteomes" id="UP000242616">
    <property type="component" value="Unassembled WGS sequence"/>
</dbReference>
<dbReference type="InterPro" id="IPR017576">
    <property type="entry name" value="CRISPR-assoc_prot_Csc1"/>
</dbReference>
<keyword evidence="2" id="KW-1185">Reference proteome</keyword>
<protein>
    <recommendedName>
        <fullName evidence="3">Type I-D CRISPR-associated protein Cas5/Csc1</fullName>
    </recommendedName>
</protein>
<sequence length="230" mass="26865">MKIYKATLETLEPLFFATKELGDTYVTEPYISNYSLAYTILSLYDYVRHNIPTYKEDLKDLNVYITPAKFVNFRWQMENFNSTGEGYYLKMLQNNYSNSPKRNNDRAKNIPQIGKLKLISSESIAKFYVIDYSNNLKLPKYIRLGKFNTKCHIDYEEISNIELKEGTFFCKQPLNVLDLPKNMKLLSFKIIPIKPVQIIEKAKLSGNFISIDNDNIPLNMHFFGGNFNEN</sequence>
<comment type="caution">
    <text evidence="1">The sequence shown here is derived from an EMBL/GenBank/DDBJ whole genome shotgun (WGS) entry which is preliminary data.</text>
</comment>
<gene>
    <name evidence="1" type="ORF">XJ44_01475</name>
</gene>
<dbReference type="RefSeq" id="WP_077197832.1">
    <property type="nucleotide sequence ID" value="NZ_LBFC01000005.1"/>
</dbReference>
<dbReference type="NCBIfam" id="TIGR03159">
    <property type="entry name" value="cas_Csc1"/>
    <property type="match status" value="1"/>
</dbReference>
<evidence type="ECO:0008006" key="3">
    <source>
        <dbReference type="Google" id="ProtNLM"/>
    </source>
</evidence>
<name>A0ABX3IJA9_9BACT</name>
<evidence type="ECO:0000313" key="2">
    <source>
        <dbReference type="Proteomes" id="UP000242616"/>
    </source>
</evidence>
<evidence type="ECO:0000313" key="1">
    <source>
        <dbReference type="EMBL" id="ONN27905.1"/>
    </source>
</evidence>
<organism evidence="1 2">
    <name type="scientific">Thermosipho affectus</name>
    <dbReference type="NCBI Taxonomy" id="660294"/>
    <lineage>
        <taxon>Bacteria</taxon>
        <taxon>Thermotogati</taxon>
        <taxon>Thermotogota</taxon>
        <taxon>Thermotogae</taxon>
        <taxon>Thermotogales</taxon>
        <taxon>Fervidobacteriaceae</taxon>
        <taxon>Thermosipho</taxon>
    </lineage>
</organism>
<dbReference type="Pfam" id="PF26241">
    <property type="entry name" value="Cas_Csc1"/>
    <property type="match status" value="1"/>
</dbReference>
<proteinExistence type="predicted"/>
<dbReference type="EMBL" id="LBFC01000005">
    <property type="protein sequence ID" value="ONN27905.1"/>
    <property type="molecule type" value="Genomic_DNA"/>
</dbReference>
<reference evidence="1 2" key="1">
    <citation type="submission" date="2015-06" db="EMBL/GenBank/DDBJ databases">
        <title>Genome sequencing of Thermotogales isolates from hydrothermal vents.</title>
        <authorList>
            <person name="Haverkamp T.H."/>
            <person name="Kublanov I.V."/>
            <person name="Nesbo C.L."/>
        </authorList>
    </citation>
    <scope>NUCLEOTIDE SEQUENCE [LARGE SCALE GENOMIC DNA]</scope>
    <source>
        <strain evidence="2">ik275mar</strain>
    </source>
</reference>